<gene>
    <name evidence="1" type="ORF">LK10_17580</name>
</gene>
<dbReference type="InterPro" id="IPR011004">
    <property type="entry name" value="Trimer_LpxA-like_sf"/>
</dbReference>
<dbReference type="EMBL" id="JTDL01000144">
    <property type="protein sequence ID" value="KHL01226.1"/>
    <property type="molecule type" value="Genomic_DNA"/>
</dbReference>
<dbReference type="OrthoDB" id="2643438at2"/>
<reference evidence="1 2" key="1">
    <citation type="submission" date="2014-09" db="EMBL/GenBank/DDBJ databases">
        <title>Genome sequence of Sinomonas sp. MUSC 117.</title>
        <authorList>
            <person name="Lee L.-H."/>
        </authorList>
    </citation>
    <scope>NUCLEOTIDE SEQUENCE [LARGE SCALE GENOMIC DNA]</scope>
    <source>
        <strain evidence="1 2">MUSC 117</strain>
    </source>
</reference>
<protein>
    <submittedName>
        <fullName evidence="1">Acetylglucosamine-1-phosphate uridylyltransferase</fullName>
    </submittedName>
</protein>
<dbReference type="AlphaFoldDB" id="A0A0B2ADA5"/>
<organism evidence="1 2">
    <name type="scientific">Sinomonas humi</name>
    <dbReference type="NCBI Taxonomy" id="1338436"/>
    <lineage>
        <taxon>Bacteria</taxon>
        <taxon>Bacillati</taxon>
        <taxon>Actinomycetota</taxon>
        <taxon>Actinomycetes</taxon>
        <taxon>Micrococcales</taxon>
        <taxon>Micrococcaceae</taxon>
        <taxon>Sinomonas</taxon>
    </lineage>
</organism>
<dbReference type="STRING" id="1338436.LK10_17580"/>
<dbReference type="PANTHER" id="PTHR43300:SF4">
    <property type="entry name" value="ACYL-[ACYL-CARRIER-PROTEIN]--UDP-N-ACETYLGLUCOSAMINE O-ACYLTRANSFERASE"/>
    <property type="match status" value="1"/>
</dbReference>
<dbReference type="InterPro" id="IPR050179">
    <property type="entry name" value="Trans_hexapeptide_repeat"/>
</dbReference>
<dbReference type="GO" id="GO:0016779">
    <property type="term" value="F:nucleotidyltransferase activity"/>
    <property type="evidence" value="ECO:0007669"/>
    <property type="project" value="UniProtKB-KW"/>
</dbReference>
<dbReference type="SUPFAM" id="SSF51161">
    <property type="entry name" value="Trimeric LpxA-like enzymes"/>
    <property type="match status" value="1"/>
</dbReference>
<dbReference type="CDD" id="cd03358">
    <property type="entry name" value="LbH_WxcM_N_like"/>
    <property type="match status" value="1"/>
</dbReference>
<dbReference type="Proteomes" id="UP000030982">
    <property type="component" value="Unassembled WGS sequence"/>
</dbReference>
<comment type="caution">
    <text evidence="1">The sequence shown here is derived from an EMBL/GenBank/DDBJ whole genome shotgun (WGS) entry which is preliminary data.</text>
</comment>
<dbReference type="Pfam" id="PF14602">
    <property type="entry name" value="Hexapep_2"/>
    <property type="match status" value="1"/>
</dbReference>
<evidence type="ECO:0000313" key="2">
    <source>
        <dbReference type="Proteomes" id="UP000030982"/>
    </source>
</evidence>
<dbReference type="InterPro" id="IPR001451">
    <property type="entry name" value="Hexapep"/>
</dbReference>
<dbReference type="PANTHER" id="PTHR43300">
    <property type="entry name" value="ACETYLTRANSFERASE"/>
    <property type="match status" value="1"/>
</dbReference>
<dbReference type="RefSeq" id="WP_043126436.1">
    <property type="nucleotide sequence ID" value="NZ_JTDL01000144.1"/>
</dbReference>
<dbReference type="Pfam" id="PF00132">
    <property type="entry name" value="Hexapep"/>
    <property type="match status" value="2"/>
</dbReference>
<dbReference type="Gene3D" id="2.160.10.10">
    <property type="entry name" value="Hexapeptide repeat proteins"/>
    <property type="match status" value="1"/>
</dbReference>
<name>A0A0B2ADA5_9MICC</name>
<evidence type="ECO:0000313" key="1">
    <source>
        <dbReference type="EMBL" id="KHL01226.1"/>
    </source>
</evidence>
<keyword evidence="1" id="KW-0808">Transferase</keyword>
<keyword evidence="2" id="KW-1185">Reference proteome</keyword>
<keyword evidence="1" id="KW-0548">Nucleotidyltransferase</keyword>
<proteinExistence type="predicted"/>
<sequence>MIRIDPTAEVEDGAVVGDGTVIWQYAHLRSGTRLGRECVVGRGVYVGPGTKIGDRCKIENYALVYEPAIVEDGAFIGPAVVFTNDLHPRAITPRGELKTAADWDAVGVRVGRGASIGARAVCVAPVRIGAWATVAAGAVVVKDAPDYALVAGIPARQIGWVGEAGYQLKPDGEIGAGAKAWLCPATGLRYLELNGHLRREQA</sequence>
<accession>A0A0B2ADA5</accession>